<name>A0A4U8V4V3_STECR</name>
<gene>
    <name evidence="1" type="ORF">L596_006526</name>
</gene>
<protein>
    <submittedName>
        <fullName evidence="1">Uncharacterized protein</fullName>
    </submittedName>
</protein>
<proteinExistence type="predicted"/>
<reference evidence="1" key="2">
    <citation type="journal article" date="2015" name="Genome Biol.">
        <title>Comparative genomics of Steinernema reveals deeply conserved gene regulatory networks.</title>
        <authorList>
            <person name="Dillman A.R."/>
            <person name="Macchietto M."/>
            <person name="Porter C.F."/>
            <person name="Rogers A."/>
            <person name="Williams B."/>
            <person name="Antoshechkin I."/>
            <person name="Lee M.M."/>
            <person name="Goodwin Z."/>
            <person name="Lu X."/>
            <person name="Lewis E.E."/>
            <person name="Goodrich-Blair H."/>
            <person name="Stock S.P."/>
            <person name="Adams B.J."/>
            <person name="Sternberg P.W."/>
            <person name="Mortazavi A."/>
        </authorList>
    </citation>
    <scope>NUCLEOTIDE SEQUENCE [LARGE SCALE GENOMIC DNA]</scope>
    <source>
        <strain evidence="1">ALL</strain>
    </source>
</reference>
<reference evidence="1" key="1">
    <citation type="submission" date="2013-11" db="EMBL/GenBank/DDBJ databases">
        <authorList>
            <person name="Sternberg P."/>
            <person name="Dillman A."/>
            <person name="Macchietto M."/>
        </authorList>
    </citation>
    <scope>NUCLEOTIDE SEQUENCE</scope>
    <source>
        <strain evidence="1">ALL</strain>
    </source>
</reference>
<sequence length="150" mass="16515">MMFHNPAQCEKVQTLRFETSRSDRRQRGGVCLNQFDFVNLSKRFDGRRKINTVTQRRPWEGLLIGPIASPKSSISVTNFRSSGGQDIIPPGETGLDPSISEGGGLLRLRSYRIPDVLDAVSVSAILVTCAEFPNLNATDIRAGCVLQLPL</sequence>
<reference evidence="1" key="3">
    <citation type="journal article" date="2019" name="G3 (Bethesda)">
        <title>Hybrid Assembly of the Genome of the Entomopathogenic Nematode Steinernema carpocapsae Identifies the X-Chromosome.</title>
        <authorList>
            <person name="Serra L."/>
            <person name="Macchietto M."/>
            <person name="Macias-Munoz A."/>
            <person name="McGill C.J."/>
            <person name="Rodriguez I.M."/>
            <person name="Rodriguez B."/>
            <person name="Murad R."/>
            <person name="Mortazavi A."/>
        </authorList>
    </citation>
    <scope>NUCLEOTIDE SEQUENCE [LARGE SCALE GENOMIC DNA]</scope>
    <source>
        <strain evidence="1">ALL</strain>
    </source>
</reference>
<accession>A0A4U8V4V3</accession>
<organism evidence="1">
    <name type="scientific">Steinernema carpocapsae</name>
    <name type="common">Entomopathogenic nematode</name>
    <dbReference type="NCBI Taxonomy" id="34508"/>
    <lineage>
        <taxon>Eukaryota</taxon>
        <taxon>Metazoa</taxon>
        <taxon>Ecdysozoa</taxon>
        <taxon>Nematoda</taxon>
        <taxon>Chromadorea</taxon>
        <taxon>Rhabditida</taxon>
        <taxon>Tylenchina</taxon>
        <taxon>Panagrolaimomorpha</taxon>
        <taxon>Strongyloidoidea</taxon>
        <taxon>Steinernematidae</taxon>
        <taxon>Steinernema</taxon>
    </lineage>
</organism>
<dbReference type="EMBL" id="AZBU02000001">
    <property type="protein sequence ID" value="TMS40104.1"/>
    <property type="molecule type" value="Genomic_DNA"/>
</dbReference>
<evidence type="ECO:0000313" key="1">
    <source>
        <dbReference type="EMBL" id="TMS40104.1"/>
    </source>
</evidence>
<comment type="caution">
    <text evidence="1">The sequence shown here is derived from an EMBL/GenBank/DDBJ whole genome shotgun (WGS) entry which is preliminary data.</text>
</comment>
<dbReference type="AlphaFoldDB" id="A0A4U8V4V3"/>